<dbReference type="VEuPathDB" id="FungiDB:ASPWEDRAFT_68062"/>
<accession>A0A1L9RSX3</accession>
<evidence type="ECO:0000313" key="6">
    <source>
        <dbReference type="EMBL" id="OJJ37948.1"/>
    </source>
</evidence>
<evidence type="ECO:0000313" key="7">
    <source>
        <dbReference type="Proteomes" id="UP000184383"/>
    </source>
</evidence>
<keyword evidence="7" id="KW-1185">Reference proteome</keyword>
<evidence type="ECO:0008006" key="8">
    <source>
        <dbReference type="Google" id="ProtNLM"/>
    </source>
</evidence>
<dbReference type="Gene3D" id="3.40.50.300">
    <property type="entry name" value="P-loop containing nucleotide triphosphate hydrolases"/>
    <property type="match status" value="1"/>
</dbReference>
<reference evidence="7" key="1">
    <citation type="journal article" date="2017" name="Genome Biol.">
        <title>Comparative genomics reveals high biological diversity and specific adaptations in the industrially and medically important fungal genus Aspergillus.</title>
        <authorList>
            <person name="de Vries R.P."/>
            <person name="Riley R."/>
            <person name="Wiebenga A."/>
            <person name="Aguilar-Osorio G."/>
            <person name="Amillis S."/>
            <person name="Uchima C.A."/>
            <person name="Anderluh G."/>
            <person name="Asadollahi M."/>
            <person name="Askin M."/>
            <person name="Barry K."/>
            <person name="Battaglia E."/>
            <person name="Bayram O."/>
            <person name="Benocci T."/>
            <person name="Braus-Stromeyer S.A."/>
            <person name="Caldana C."/>
            <person name="Canovas D."/>
            <person name="Cerqueira G.C."/>
            <person name="Chen F."/>
            <person name="Chen W."/>
            <person name="Choi C."/>
            <person name="Clum A."/>
            <person name="Dos Santos R.A."/>
            <person name="Damasio A.R."/>
            <person name="Diallinas G."/>
            <person name="Emri T."/>
            <person name="Fekete E."/>
            <person name="Flipphi M."/>
            <person name="Freyberg S."/>
            <person name="Gallo A."/>
            <person name="Gournas C."/>
            <person name="Habgood R."/>
            <person name="Hainaut M."/>
            <person name="Harispe M.L."/>
            <person name="Henrissat B."/>
            <person name="Hilden K.S."/>
            <person name="Hope R."/>
            <person name="Hossain A."/>
            <person name="Karabika E."/>
            <person name="Karaffa L."/>
            <person name="Karanyi Z."/>
            <person name="Krasevec N."/>
            <person name="Kuo A."/>
            <person name="Kusch H."/>
            <person name="LaButti K."/>
            <person name="Lagendijk E.L."/>
            <person name="Lapidus A."/>
            <person name="Levasseur A."/>
            <person name="Lindquist E."/>
            <person name="Lipzen A."/>
            <person name="Logrieco A.F."/>
            <person name="MacCabe A."/>
            <person name="Maekelae M.R."/>
            <person name="Malavazi I."/>
            <person name="Melin P."/>
            <person name="Meyer V."/>
            <person name="Mielnichuk N."/>
            <person name="Miskei M."/>
            <person name="Molnar A.P."/>
            <person name="Mule G."/>
            <person name="Ngan C.Y."/>
            <person name="Orejas M."/>
            <person name="Orosz E."/>
            <person name="Ouedraogo J.P."/>
            <person name="Overkamp K.M."/>
            <person name="Park H.-S."/>
            <person name="Perrone G."/>
            <person name="Piumi F."/>
            <person name="Punt P.J."/>
            <person name="Ram A.F."/>
            <person name="Ramon A."/>
            <person name="Rauscher S."/>
            <person name="Record E."/>
            <person name="Riano-Pachon D.M."/>
            <person name="Robert V."/>
            <person name="Roehrig J."/>
            <person name="Ruller R."/>
            <person name="Salamov A."/>
            <person name="Salih N.S."/>
            <person name="Samson R.A."/>
            <person name="Sandor E."/>
            <person name="Sanguinetti M."/>
            <person name="Schuetze T."/>
            <person name="Sepcic K."/>
            <person name="Shelest E."/>
            <person name="Sherlock G."/>
            <person name="Sophianopoulou V."/>
            <person name="Squina F.M."/>
            <person name="Sun H."/>
            <person name="Susca A."/>
            <person name="Todd R.B."/>
            <person name="Tsang A."/>
            <person name="Unkles S.E."/>
            <person name="van de Wiele N."/>
            <person name="van Rossen-Uffink D."/>
            <person name="Oliveira J.V."/>
            <person name="Vesth T.C."/>
            <person name="Visser J."/>
            <person name="Yu J.-H."/>
            <person name="Zhou M."/>
            <person name="Andersen M.R."/>
            <person name="Archer D.B."/>
            <person name="Baker S.E."/>
            <person name="Benoit I."/>
            <person name="Brakhage A.A."/>
            <person name="Braus G.H."/>
            <person name="Fischer R."/>
            <person name="Frisvad J.C."/>
            <person name="Goldman G.H."/>
            <person name="Houbraken J."/>
            <person name="Oakley B."/>
            <person name="Pocsi I."/>
            <person name="Scazzocchio C."/>
            <person name="Seiboth B."/>
            <person name="vanKuyk P.A."/>
            <person name="Wortman J."/>
            <person name="Dyer P.S."/>
            <person name="Grigoriev I.V."/>
        </authorList>
    </citation>
    <scope>NUCLEOTIDE SEQUENCE [LARGE SCALE GENOMIC DNA]</scope>
    <source>
        <strain evidence="7">DTO 134E9</strain>
    </source>
</reference>
<protein>
    <recommendedName>
        <fullName evidence="8">NACHT domain-containing protein</fullName>
    </recommendedName>
</protein>
<feature type="repeat" description="ANK" evidence="3">
    <location>
        <begin position="735"/>
        <end position="770"/>
    </location>
</feature>
<dbReference type="PANTHER" id="PTHR24123:SF33">
    <property type="entry name" value="PROTEIN HOS4"/>
    <property type="match status" value="1"/>
</dbReference>
<evidence type="ECO:0000259" key="5">
    <source>
        <dbReference type="Pfam" id="PF24883"/>
    </source>
</evidence>
<keyword evidence="1" id="KW-0677">Repeat</keyword>
<name>A0A1L9RSX3_ASPWE</name>
<feature type="repeat" description="ANK" evidence="3">
    <location>
        <begin position="1026"/>
        <end position="1058"/>
    </location>
</feature>
<dbReference type="InterPro" id="IPR036770">
    <property type="entry name" value="Ankyrin_rpt-contain_sf"/>
</dbReference>
<dbReference type="PROSITE" id="PS50088">
    <property type="entry name" value="ANK_REPEAT"/>
    <property type="match status" value="5"/>
</dbReference>
<dbReference type="InterPro" id="IPR051165">
    <property type="entry name" value="Multifunctional_ANK_Repeat"/>
</dbReference>
<keyword evidence="2 3" id="KW-0040">ANK repeat</keyword>
<dbReference type="RefSeq" id="XP_040691624.1">
    <property type="nucleotide sequence ID" value="XM_040838946.1"/>
</dbReference>
<dbReference type="EMBL" id="KV878211">
    <property type="protein sequence ID" value="OJJ37948.1"/>
    <property type="molecule type" value="Genomic_DNA"/>
</dbReference>
<dbReference type="PROSITE" id="PS50297">
    <property type="entry name" value="ANK_REP_REGION"/>
    <property type="match status" value="4"/>
</dbReference>
<dbReference type="PANTHER" id="PTHR24123">
    <property type="entry name" value="ANKYRIN REPEAT-CONTAINING"/>
    <property type="match status" value="1"/>
</dbReference>
<feature type="repeat" description="ANK" evidence="3">
    <location>
        <begin position="546"/>
        <end position="578"/>
    </location>
</feature>
<feature type="domain" description="GPI inositol-deacylase winged helix" evidence="4">
    <location>
        <begin position="323"/>
        <end position="399"/>
    </location>
</feature>
<dbReference type="OrthoDB" id="21416at2759"/>
<feature type="domain" description="Nephrocystin 3-like N-terminal" evidence="5">
    <location>
        <begin position="41"/>
        <end position="203"/>
    </location>
</feature>
<dbReference type="Pfam" id="PF24883">
    <property type="entry name" value="NPHP3_N"/>
    <property type="match status" value="1"/>
</dbReference>
<organism evidence="6 7">
    <name type="scientific">Aspergillus wentii DTO 134E9</name>
    <dbReference type="NCBI Taxonomy" id="1073089"/>
    <lineage>
        <taxon>Eukaryota</taxon>
        <taxon>Fungi</taxon>
        <taxon>Dikarya</taxon>
        <taxon>Ascomycota</taxon>
        <taxon>Pezizomycotina</taxon>
        <taxon>Eurotiomycetes</taxon>
        <taxon>Eurotiomycetidae</taxon>
        <taxon>Eurotiales</taxon>
        <taxon>Aspergillaceae</taxon>
        <taxon>Aspergillus</taxon>
        <taxon>Aspergillus subgen. Cremei</taxon>
    </lineage>
</organism>
<sequence length="1389" mass="155073">MDPFKFFPWKPTELKAWLRHSDFLRRSGSLTRLKASRIEGNGYWIFANEAFRGWHWSSEPSILCLTGDSGTGKSTMAASIVSYLRHAEHEVPILFFFNQAIATRHALHMLLRDWLAQLVGFSWTVEDEPGRIVRNQGRPPDDVSVEELWSILLRGLEEVRHVRIYCVADGLDEMDPSSSALLERFLELGHCRPITVKLLLTSRSVPHLHGLLSHPSMHQVRIDHERGLKANISFYVRSRLLKAKHIPAVVYPLIQSWIERQAGTSFLYAHIAVNRLVENQTRMDMATAHQALYVVPRSFTDLYTDMLRHAITKDHIPQKDLLVILQLVTHCARPLRLNEIAEALDFMRVAPNGLPNTKATVRASCGPLLEVLPDETVLVIHRSVTDFLLDSTRSDDFPIISQVDTHNLLAKLCLQYLTSGCLNPVPIRIKKELDRYDMEEEYLSPSFRNGLEKQLRGHPMLEYALNHWYFHVCHSRLSAEILALLEEFLNPRKKPVLVWVCHAFGPDYALKPITPLHIAAWTGMTNYADILLQGAFARNPDPPDEKRRTLLGTATRRGHTELAKLLLERGASPDLADSDCVKPLHYAASGDHHLIVKTLLVAGRKTLDALLQGGADINVGDYEGRTLLMQAVVKQADIAFDLLRHGADPNIGDSKGSTPLHEVMHGTRSPLLDVGHDPDMALLLLWSLLEHGASIYTRRKPTGDTPLHTFLSAGGDPLDLPPHPDNIDWNVVDATGNTPLHYAMEHCGKFKEECIKDLVDAGAKINHMNHAGQTPLHKAAMTKNLPRVLPKMLKRGAGIEYCDNRGYTVLLYALHCPYSAAKNVSCLVNAGADVFAIDNNGNGALHQFCRNPMDMNLFQQLIDAGCDIHEVNNVGDTLLHTIARDPREGSVQLARKLVELGLPGNTGNNSGQTPAHILCSHENYYHGYSLSTNFCMQLLGLETGIGSGINLEDCNGVRPIHLAASATEAFMANLINKGVDVEPQTHQGRNVLHIAAVAGDANMIGLVLEALGPDKSAVACNQQDDSGFTPLHEACRSGRLESVALLLQAGAQATSADKSRRTPLHICAEFSKGNRHGDDMWDAYRGWSGHSEKETLRVGDIALLLIKHGADMFATNERYGHTPIQHATKHKCEEMIAALDPAMKDAALRDSSRAPKYRDTFMENYLTLRRRDIPSLIDEYLKDAGKDVARLGLRLLNLGEYNGVEYLASRLEEPPIDLLKKLAMGGFTRLFEAIGRKFPDSSWINTTVFNDDEDGHETTSTFLSKTCERRVPNLDMIKVMVEVFGADVNLQTLQTKRQYHTLDKVTDKRHNGALHILAVGKHWWQTEAMPYLIERGADVDLVNAKGDTPLRIAIGGGYWRDKTVKLLHDNGANRNVRPHFDPFLIGPFY</sequence>
<dbReference type="STRING" id="1073089.A0A1L9RSX3"/>
<dbReference type="SUPFAM" id="SSF52540">
    <property type="entry name" value="P-loop containing nucleoside triphosphate hydrolases"/>
    <property type="match status" value="1"/>
</dbReference>
<dbReference type="InterPro" id="IPR027417">
    <property type="entry name" value="P-loop_NTPase"/>
</dbReference>
<gene>
    <name evidence="6" type="ORF">ASPWEDRAFT_68062</name>
</gene>
<dbReference type="Proteomes" id="UP000184383">
    <property type="component" value="Unassembled WGS sequence"/>
</dbReference>
<dbReference type="InterPro" id="IPR056884">
    <property type="entry name" value="NPHP3-like_N"/>
</dbReference>
<evidence type="ECO:0000256" key="1">
    <source>
        <dbReference type="ARBA" id="ARBA00022737"/>
    </source>
</evidence>
<feature type="repeat" description="ANK" evidence="3">
    <location>
        <begin position="771"/>
        <end position="804"/>
    </location>
</feature>
<dbReference type="Gene3D" id="1.25.40.20">
    <property type="entry name" value="Ankyrin repeat-containing domain"/>
    <property type="match status" value="6"/>
</dbReference>
<dbReference type="Pfam" id="PF00023">
    <property type="entry name" value="Ank"/>
    <property type="match status" value="1"/>
</dbReference>
<evidence type="ECO:0000256" key="3">
    <source>
        <dbReference type="PROSITE-ProRule" id="PRU00023"/>
    </source>
</evidence>
<dbReference type="InterPro" id="IPR002110">
    <property type="entry name" value="Ankyrin_rpt"/>
</dbReference>
<feature type="repeat" description="ANK" evidence="3">
    <location>
        <begin position="1345"/>
        <end position="1379"/>
    </location>
</feature>
<proteinExistence type="predicted"/>
<evidence type="ECO:0000259" key="4">
    <source>
        <dbReference type="Pfam" id="PF22939"/>
    </source>
</evidence>
<dbReference type="SMART" id="SM00248">
    <property type="entry name" value="ANK"/>
    <property type="match status" value="17"/>
</dbReference>
<dbReference type="InterPro" id="IPR054471">
    <property type="entry name" value="GPIID_WHD"/>
</dbReference>
<evidence type="ECO:0000256" key="2">
    <source>
        <dbReference type="ARBA" id="ARBA00023043"/>
    </source>
</evidence>
<dbReference type="Pfam" id="PF12796">
    <property type="entry name" value="Ank_2"/>
    <property type="match status" value="3"/>
</dbReference>
<dbReference type="SUPFAM" id="SSF48403">
    <property type="entry name" value="Ankyrin repeat"/>
    <property type="match status" value="4"/>
</dbReference>
<dbReference type="GeneID" id="63754794"/>
<dbReference type="Pfam" id="PF22939">
    <property type="entry name" value="WHD_GPIID"/>
    <property type="match status" value="1"/>
</dbReference>